<dbReference type="AlphaFoldDB" id="A0A679KIM4"/>
<proteinExistence type="predicted"/>
<name>A0A679KIM4_9HYPH</name>
<sequence>MSAKWVLALTVLVFLTTGRAPGMRELRNPDAESGHSRIVHMVKRVSE</sequence>
<dbReference type="EMBL" id="BPQF01000011">
    <property type="protein sequence ID" value="GJD39895.1"/>
    <property type="molecule type" value="Genomic_DNA"/>
</dbReference>
<reference evidence="2" key="1">
    <citation type="journal article" date="2016" name="Front. Microbiol.">
        <title>Genome Sequence of the Piezophilic, Mesophilic Sulfate-Reducing Bacterium Desulfovibrio indicus J2T.</title>
        <authorList>
            <person name="Cao J."/>
            <person name="Maignien L."/>
            <person name="Shao Z."/>
            <person name="Alain K."/>
            <person name="Jebbar M."/>
        </authorList>
    </citation>
    <scope>NUCLEOTIDE SEQUENCE</scope>
    <source>
        <strain evidence="2">DSM 21893</strain>
    </source>
</reference>
<reference evidence="1" key="2">
    <citation type="submission" date="2019-12" db="EMBL/GenBank/DDBJ databases">
        <authorList>
            <person name="Cremers G."/>
        </authorList>
    </citation>
    <scope>NUCLEOTIDE SEQUENCE</scope>
    <source>
        <strain evidence="1">Mbul2</strain>
    </source>
</reference>
<accession>A0A679KIM4</accession>
<evidence type="ECO:0000313" key="3">
    <source>
        <dbReference type="Proteomes" id="UP001055307"/>
    </source>
</evidence>
<dbReference type="RefSeq" id="WP_018043307.1">
    <property type="nucleotide sequence ID" value="NZ_BPQF01000011.1"/>
</dbReference>
<evidence type="ECO:0000313" key="2">
    <source>
        <dbReference type="EMBL" id="GJD39895.1"/>
    </source>
</evidence>
<gene>
    <name evidence="1" type="ORF">MBLL_04035</name>
    <name evidence="2" type="ORF">OICFNHDK_2359</name>
</gene>
<dbReference type="EMBL" id="LR743511">
    <property type="protein sequence ID" value="CAA2144915.1"/>
    <property type="molecule type" value="Genomic_DNA"/>
</dbReference>
<keyword evidence="3" id="KW-1185">Reference proteome</keyword>
<evidence type="ECO:0000313" key="1">
    <source>
        <dbReference type="EMBL" id="CAA2144915.1"/>
    </source>
</evidence>
<reference evidence="2" key="3">
    <citation type="submission" date="2021-08" db="EMBL/GenBank/DDBJ databases">
        <authorList>
            <person name="Tani A."/>
            <person name="Ola A."/>
            <person name="Ogura Y."/>
            <person name="Katsura K."/>
            <person name="Hayashi T."/>
        </authorList>
    </citation>
    <scope>NUCLEOTIDE SEQUENCE</scope>
    <source>
        <strain evidence="2">DSM 21893</strain>
    </source>
</reference>
<dbReference type="Proteomes" id="UP001055307">
    <property type="component" value="Unassembled WGS sequence"/>
</dbReference>
<organism evidence="1">
    <name type="scientific">Methylobacterium bullatum</name>
    <dbReference type="NCBI Taxonomy" id="570505"/>
    <lineage>
        <taxon>Bacteria</taxon>
        <taxon>Pseudomonadati</taxon>
        <taxon>Pseudomonadota</taxon>
        <taxon>Alphaproteobacteria</taxon>
        <taxon>Hyphomicrobiales</taxon>
        <taxon>Methylobacteriaceae</taxon>
        <taxon>Methylobacterium</taxon>
    </lineage>
</organism>
<protein>
    <submittedName>
        <fullName evidence="1">Uncharacterized protein</fullName>
    </submittedName>
</protein>